<protein>
    <submittedName>
        <fullName evidence="1">Uncharacterized protein</fullName>
    </submittedName>
</protein>
<proteinExistence type="predicted"/>
<evidence type="ECO:0000313" key="1">
    <source>
        <dbReference type="EMBL" id="OAI18205.1"/>
    </source>
</evidence>
<dbReference type="OrthoDB" id="9973646at2"/>
<comment type="caution">
    <text evidence="1">The sequence shown here is derived from an EMBL/GenBank/DDBJ whole genome shotgun (WGS) entry which is preliminary data.</text>
</comment>
<organism evidence="1 2">
    <name type="scientific">Methylomonas lenta</name>
    <dbReference type="NCBI Taxonomy" id="980561"/>
    <lineage>
        <taxon>Bacteria</taxon>
        <taxon>Pseudomonadati</taxon>
        <taxon>Pseudomonadota</taxon>
        <taxon>Gammaproteobacteria</taxon>
        <taxon>Methylococcales</taxon>
        <taxon>Methylococcaceae</taxon>
        <taxon>Methylomonas</taxon>
    </lineage>
</organism>
<dbReference type="Proteomes" id="UP000078476">
    <property type="component" value="Unassembled WGS sequence"/>
</dbReference>
<accession>A0A177NJY0</accession>
<sequence>MTIDELKNLIQAEDVELIRFYGNADSSGKMVWTIAAYGKPSVYAFGHCVINSSRDKKNKDYTSLDRAYNAIKAAGYKGTFEVDDGSIFAHNVPH</sequence>
<name>A0A177NJY0_9GAMM</name>
<dbReference type="RefSeq" id="WP_066979423.1">
    <property type="nucleotide sequence ID" value="NZ_LUUI01000082.1"/>
</dbReference>
<dbReference type="EMBL" id="LUUI01000082">
    <property type="protein sequence ID" value="OAI18205.1"/>
    <property type="molecule type" value="Genomic_DNA"/>
</dbReference>
<keyword evidence="2" id="KW-1185">Reference proteome</keyword>
<dbReference type="AlphaFoldDB" id="A0A177NJY0"/>
<reference evidence="1 2" key="1">
    <citation type="submission" date="2016-03" db="EMBL/GenBank/DDBJ databases">
        <authorList>
            <person name="Ploux O."/>
        </authorList>
    </citation>
    <scope>NUCLEOTIDE SEQUENCE [LARGE SCALE GENOMIC DNA]</scope>
    <source>
        <strain evidence="1 2">R-45370</strain>
    </source>
</reference>
<gene>
    <name evidence="1" type="ORF">A1359_05140</name>
</gene>
<evidence type="ECO:0000313" key="2">
    <source>
        <dbReference type="Proteomes" id="UP000078476"/>
    </source>
</evidence>